<name>A0AAP0PPF3_9MAGN</name>
<sequence length="113" mass="13034">MLTFDRCTPNSLGFALFRSPPNERERQETTRHERDMIERDESVRQSGERQANVFIGGDEKCVKWGDFWCYLSKGILVNVHVQPHLIPTLILPTKQDTQMGLNYLNPCVSPITN</sequence>
<gene>
    <name evidence="2" type="ORF">Scep_008197</name>
</gene>
<proteinExistence type="predicted"/>
<keyword evidence="3" id="KW-1185">Reference proteome</keyword>
<dbReference type="Proteomes" id="UP001419268">
    <property type="component" value="Unassembled WGS sequence"/>
</dbReference>
<dbReference type="AlphaFoldDB" id="A0AAP0PPF3"/>
<protein>
    <submittedName>
        <fullName evidence="2">Uncharacterized protein</fullName>
    </submittedName>
</protein>
<dbReference type="EMBL" id="JBBNAG010000003">
    <property type="protein sequence ID" value="KAK9149440.1"/>
    <property type="molecule type" value="Genomic_DNA"/>
</dbReference>
<evidence type="ECO:0000313" key="3">
    <source>
        <dbReference type="Proteomes" id="UP001419268"/>
    </source>
</evidence>
<accession>A0AAP0PPF3</accession>
<evidence type="ECO:0000313" key="2">
    <source>
        <dbReference type="EMBL" id="KAK9149440.1"/>
    </source>
</evidence>
<comment type="caution">
    <text evidence="2">The sequence shown here is derived from an EMBL/GenBank/DDBJ whole genome shotgun (WGS) entry which is preliminary data.</text>
</comment>
<organism evidence="2 3">
    <name type="scientific">Stephania cephalantha</name>
    <dbReference type="NCBI Taxonomy" id="152367"/>
    <lineage>
        <taxon>Eukaryota</taxon>
        <taxon>Viridiplantae</taxon>
        <taxon>Streptophyta</taxon>
        <taxon>Embryophyta</taxon>
        <taxon>Tracheophyta</taxon>
        <taxon>Spermatophyta</taxon>
        <taxon>Magnoliopsida</taxon>
        <taxon>Ranunculales</taxon>
        <taxon>Menispermaceae</taxon>
        <taxon>Menispermoideae</taxon>
        <taxon>Cissampelideae</taxon>
        <taxon>Stephania</taxon>
    </lineage>
</organism>
<reference evidence="2 3" key="1">
    <citation type="submission" date="2024-01" db="EMBL/GenBank/DDBJ databases">
        <title>Genome assemblies of Stephania.</title>
        <authorList>
            <person name="Yang L."/>
        </authorList>
    </citation>
    <scope>NUCLEOTIDE SEQUENCE [LARGE SCALE GENOMIC DNA]</scope>
    <source>
        <strain evidence="2">JXDWG</strain>
        <tissue evidence="2">Leaf</tissue>
    </source>
</reference>
<feature type="region of interest" description="Disordered" evidence="1">
    <location>
        <begin position="15"/>
        <end position="44"/>
    </location>
</feature>
<evidence type="ECO:0000256" key="1">
    <source>
        <dbReference type="SAM" id="MobiDB-lite"/>
    </source>
</evidence>
<feature type="compositionally biased region" description="Basic and acidic residues" evidence="1">
    <location>
        <begin position="21"/>
        <end position="44"/>
    </location>
</feature>